<dbReference type="Pfam" id="PF06271">
    <property type="entry name" value="RDD"/>
    <property type="match status" value="1"/>
</dbReference>
<feature type="transmembrane region" description="Helical" evidence="5">
    <location>
        <begin position="93"/>
        <end position="111"/>
    </location>
</feature>
<evidence type="ECO:0000313" key="8">
    <source>
        <dbReference type="Proteomes" id="UP000570361"/>
    </source>
</evidence>
<dbReference type="InterPro" id="IPR014807">
    <property type="entry name" value="Coa1"/>
</dbReference>
<dbReference type="GO" id="GO:0016020">
    <property type="term" value="C:membrane"/>
    <property type="evidence" value="ECO:0007669"/>
    <property type="project" value="UniProtKB-SubCell"/>
</dbReference>
<feature type="domain" description="RDD" evidence="6">
    <location>
        <begin position="7"/>
        <end position="123"/>
    </location>
</feature>
<evidence type="ECO:0000256" key="2">
    <source>
        <dbReference type="ARBA" id="ARBA00022692"/>
    </source>
</evidence>
<dbReference type="AlphaFoldDB" id="A0A7W5B1F5"/>
<dbReference type="EMBL" id="JACHXK010000009">
    <property type="protein sequence ID" value="MBB3111936.1"/>
    <property type="molecule type" value="Genomic_DNA"/>
</dbReference>
<evidence type="ECO:0000256" key="3">
    <source>
        <dbReference type="ARBA" id="ARBA00022989"/>
    </source>
</evidence>
<evidence type="ECO:0000313" key="7">
    <source>
        <dbReference type="EMBL" id="MBB3111936.1"/>
    </source>
</evidence>
<sequence>MEERQRASIGRRIGAFLVDHVTITAVAGGMMMVVVGMETWLRMLTSGMGFVILTGYILYLCKDVIGGRSIGKRLFGLIVRNEQGETPTVVRRIIRNAFVFIWPIEFILIVGSKRRLKIGDRIAHTDVYVMSGRRNVVGIVVAAVIATAIGITLLVGGVLYLIKNDASYETATAYIENSADIREAAGEEIEFGFLPSGSVRITNGAGEADYAIKVKGSKREITVFLTMSKKPGDTWIVEKMSYR</sequence>
<protein>
    <submittedName>
        <fullName evidence="7">Putative RDD family membrane protein YckC</fullName>
    </submittedName>
</protein>
<comment type="caution">
    <text evidence="7">The sequence shown here is derived from an EMBL/GenBank/DDBJ whole genome shotgun (WGS) entry which is preliminary data.</text>
</comment>
<feature type="transmembrane region" description="Helical" evidence="5">
    <location>
        <begin position="40"/>
        <end position="61"/>
    </location>
</feature>
<dbReference type="InterPro" id="IPR010432">
    <property type="entry name" value="RDD"/>
</dbReference>
<keyword evidence="3 5" id="KW-1133">Transmembrane helix</keyword>
<dbReference type="Proteomes" id="UP000570361">
    <property type="component" value="Unassembled WGS sequence"/>
</dbReference>
<evidence type="ECO:0000256" key="1">
    <source>
        <dbReference type="ARBA" id="ARBA00004141"/>
    </source>
</evidence>
<dbReference type="Pfam" id="PF08695">
    <property type="entry name" value="Coa1"/>
    <property type="match status" value="1"/>
</dbReference>
<keyword evidence="2 5" id="KW-0812">Transmembrane</keyword>
<dbReference type="RefSeq" id="WP_183601783.1">
    <property type="nucleotide sequence ID" value="NZ_JACHXK010000009.1"/>
</dbReference>
<accession>A0A7W5B1F5</accession>
<organism evidence="7 8">
    <name type="scientific">Paenibacillus phyllosphaerae</name>
    <dbReference type="NCBI Taxonomy" id="274593"/>
    <lineage>
        <taxon>Bacteria</taxon>
        <taxon>Bacillati</taxon>
        <taxon>Bacillota</taxon>
        <taxon>Bacilli</taxon>
        <taxon>Bacillales</taxon>
        <taxon>Paenibacillaceae</taxon>
        <taxon>Paenibacillus</taxon>
    </lineage>
</organism>
<evidence type="ECO:0000256" key="5">
    <source>
        <dbReference type="SAM" id="Phobius"/>
    </source>
</evidence>
<feature type="transmembrane region" description="Helical" evidence="5">
    <location>
        <begin position="12"/>
        <end position="34"/>
    </location>
</feature>
<evidence type="ECO:0000259" key="6">
    <source>
        <dbReference type="Pfam" id="PF06271"/>
    </source>
</evidence>
<feature type="transmembrane region" description="Helical" evidence="5">
    <location>
        <begin position="136"/>
        <end position="162"/>
    </location>
</feature>
<reference evidence="7 8" key="1">
    <citation type="submission" date="2020-08" db="EMBL/GenBank/DDBJ databases">
        <title>Genomic Encyclopedia of Type Strains, Phase III (KMG-III): the genomes of soil and plant-associated and newly described type strains.</title>
        <authorList>
            <person name="Whitman W."/>
        </authorList>
    </citation>
    <scope>NUCLEOTIDE SEQUENCE [LARGE SCALE GENOMIC DNA]</scope>
    <source>
        <strain evidence="7 8">CECT 5862</strain>
    </source>
</reference>
<gene>
    <name evidence="7" type="ORF">FHS18_004004</name>
</gene>
<proteinExistence type="predicted"/>
<comment type="subcellular location">
    <subcellularLocation>
        <location evidence="1">Membrane</location>
        <topology evidence="1">Multi-pass membrane protein</topology>
    </subcellularLocation>
</comment>
<keyword evidence="4 5" id="KW-0472">Membrane</keyword>
<name>A0A7W5B1F5_9BACL</name>
<keyword evidence="8" id="KW-1185">Reference proteome</keyword>
<evidence type="ECO:0000256" key="4">
    <source>
        <dbReference type="ARBA" id="ARBA00023136"/>
    </source>
</evidence>